<name>A0A521C6L2_9BACL</name>
<dbReference type="RefSeq" id="WP_142504906.1">
    <property type="nucleotide sequence ID" value="NZ_FXTI01000003.1"/>
</dbReference>
<dbReference type="Pfam" id="PF04883">
    <property type="entry name" value="HK97-gp10_like"/>
    <property type="match status" value="1"/>
</dbReference>
<dbReference type="AlphaFoldDB" id="A0A521C6L2"/>
<dbReference type="EMBL" id="FXTI01000003">
    <property type="protein sequence ID" value="SMO55005.1"/>
    <property type="molecule type" value="Genomic_DNA"/>
</dbReference>
<sequence length="118" mass="13081">MAKINGLSREITKALETYTEEVTEGLEEAKETVAKSAAKKLKQRSPKDTGDYARGWRAKKVGNGWVVHNATNYQLTHLLEKGHAKRNGGRVAGIPHIGPVEEEAIQEYVQKSEKVIRG</sequence>
<reference evidence="1 2" key="1">
    <citation type="submission" date="2017-05" db="EMBL/GenBank/DDBJ databases">
        <authorList>
            <person name="Varghese N."/>
            <person name="Submissions S."/>
        </authorList>
    </citation>
    <scope>NUCLEOTIDE SEQUENCE [LARGE SCALE GENOMIC DNA]</scope>
    <source>
        <strain evidence="1 2">DSM 45474</strain>
    </source>
</reference>
<accession>A0A521C6L2</accession>
<evidence type="ECO:0000313" key="1">
    <source>
        <dbReference type="EMBL" id="SMO55005.1"/>
    </source>
</evidence>
<gene>
    <name evidence="1" type="ORF">SAMN06264849_103153</name>
</gene>
<organism evidence="1 2">
    <name type="scientific">Melghirimyces algeriensis</name>
    <dbReference type="NCBI Taxonomy" id="910412"/>
    <lineage>
        <taxon>Bacteria</taxon>
        <taxon>Bacillati</taxon>
        <taxon>Bacillota</taxon>
        <taxon>Bacilli</taxon>
        <taxon>Bacillales</taxon>
        <taxon>Thermoactinomycetaceae</taxon>
        <taxon>Melghirimyces</taxon>
    </lineage>
</organism>
<evidence type="ECO:0000313" key="2">
    <source>
        <dbReference type="Proteomes" id="UP000315636"/>
    </source>
</evidence>
<dbReference type="Proteomes" id="UP000315636">
    <property type="component" value="Unassembled WGS sequence"/>
</dbReference>
<dbReference type="InterPro" id="IPR010064">
    <property type="entry name" value="HK97-gp10_tail"/>
</dbReference>
<dbReference type="OrthoDB" id="1696709at2"/>
<protein>
    <submittedName>
        <fullName evidence="1">Bacteriophage HK97-gp10, putative tail-component</fullName>
    </submittedName>
</protein>
<proteinExistence type="predicted"/>
<keyword evidence="2" id="KW-1185">Reference proteome</keyword>